<evidence type="ECO:0000313" key="4">
    <source>
        <dbReference type="EMBL" id="GFG28932.1"/>
    </source>
</evidence>
<dbReference type="GO" id="GO:0008270">
    <property type="term" value="F:zinc ion binding"/>
    <property type="evidence" value="ECO:0007669"/>
    <property type="project" value="TreeGrafter"/>
</dbReference>
<keyword evidence="3" id="KW-0653">Protein transport</keyword>
<sequence length="161" mass="17963">MWHYFPEVGDLKVRGSLLICHISGKKNMSSGKVHHSAKVATTFPLQEEVENGKNRHLVKCQRCPSKILNPGMGVYKQVEFPLPHMKQNTDKGDISTAEEEVIKDYWVVEDMYSFENVGFSNSVAGVKYLSCADCEVGPIGWFDIAARTSYVALSRVLHGNG</sequence>
<dbReference type="FunCoup" id="A0A6L2PCF9">
    <property type="interactions" value="948"/>
</dbReference>
<gene>
    <name evidence="4" type="ORF">Cfor_00337</name>
</gene>
<proteinExistence type="predicted"/>
<dbReference type="AlphaFoldDB" id="A0A6L2PCF9"/>
<dbReference type="SUPFAM" id="SSF51316">
    <property type="entry name" value="Mss4-like"/>
    <property type="match status" value="1"/>
</dbReference>
<dbReference type="GO" id="GO:0007264">
    <property type="term" value="P:small GTPase-mediated signal transduction"/>
    <property type="evidence" value="ECO:0007669"/>
    <property type="project" value="InterPro"/>
</dbReference>
<protein>
    <recommendedName>
        <fullName evidence="6">Guanine nucleotide exchange factor MSS4-like protein</fullName>
    </recommendedName>
</protein>
<dbReference type="GO" id="GO:0005829">
    <property type="term" value="C:cytosol"/>
    <property type="evidence" value="ECO:0007669"/>
    <property type="project" value="TreeGrafter"/>
</dbReference>
<dbReference type="Proteomes" id="UP000502823">
    <property type="component" value="Unassembled WGS sequence"/>
</dbReference>
<dbReference type="GO" id="GO:0016020">
    <property type="term" value="C:membrane"/>
    <property type="evidence" value="ECO:0007669"/>
    <property type="project" value="TreeGrafter"/>
</dbReference>
<dbReference type="GO" id="GO:0006892">
    <property type="term" value="P:post-Golgi vesicle-mediated transport"/>
    <property type="evidence" value="ECO:0007669"/>
    <property type="project" value="TreeGrafter"/>
</dbReference>
<evidence type="ECO:0000256" key="1">
    <source>
        <dbReference type="ARBA" id="ARBA00022448"/>
    </source>
</evidence>
<accession>A0A6L2PCF9</accession>
<dbReference type="PANTHER" id="PTHR13276:SF0">
    <property type="entry name" value="GUANINE NUCLEOTIDE EXCHANGE FACTOR MSS4"/>
    <property type="match status" value="1"/>
</dbReference>
<keyword evidence="5" id="KW-1185">Reference proteome</keyword>
<evidence type="ECO:0000313" key="5">
    <source>
        <dbReference type="Proteomes" id="UP000502823"/>
    </source>
</evidence>
<dbReference type="EMBL" id="BLKM01000101">
    <property type="protein sequence ID" value="GFG28932.1"/>
    <property type="molecule type" value="Genomic_DNA"/>
</dbReference>
<dbReference type="GO" id="GO:0015031">
    <property type="term" value="P:protein transport"/>
    <property type="evidence" value="ECO:0007669"/>
    <property type="project" value="UniProtKB-KW"/>
</dbReference>
<keyword evidence="1" id="KW-0813">Transport</keyword>
<evidence type="ECO:0000256" key="3">
    <source>
        <dbReference type="ARBA" id="ARBA00022927"/>
    </source>
</evidence>
<organism evidence="4 5">
    <name type="scientific">Coptotermes formosanus</name>
    <name type="common">Formosan subterranean termite</name>
    <dbReference type="NCBI Taxonomy" id="36987"/>
    <lineage>
        <taxon>Eukaryota</taxon>
        <taxon>Metazoa</taxon>
        <taxon>Ecdysozoa</taxon>
        <taxon>Arthropoda</taxon>
        <taxon>Hexapoda</taxon>
        <taxon>Insecta</taxon>
        <taxon>Pterygota</taxon>
        <taxon>Neoptera</taxon>
        <taxon>Polyneoptera</taxon>
        <taxon>Dictyoptera</taxon>
        <taxon>Blattodea</taxon>
        <taxon>Blattoidea</taxon>
        <taxon>Termitoidae</taxon>
        <taxon>Rhinotermitidae</taxon>
        <taxon>Coptotermes</taxon>
    </lineage>
</organism>
<dbReference type="Pfam" id="PF04421">
    <property type="entry name" value="Mss4"/>
    <property type="match status" value="1"/>
</dbReference>
<dbReference type="PROSITE" id="PS51796">
    <property type="entry name" value="MSS4"/>
    <property type="match status" value="1"/>
</dbReference>
<dbReference type="GO" id="GO:0005085">
    <property type="term" value="F:guanyl-nucleotide exchange factor activity"/>
    <property type="evidence" value="ECO:0007669"/>
    <property type="project" value="UniProtKB-KW"/>
</dbReference>
<dbReference type="InterPro" id="IPR011057">
    <property type="entry name" value="Mss4-like_sf"/>
</dbReference>
<evidence type="ECO:0008006" key="6">
    <source>
        <dbReference type="Google" id="ProtNLM"/>
    </source>
</evidence>
<dbReference type="InterPro" id="IPR011323">
    <property type="entry name" value="Mss4/transl-control_tumour"/>
</dbReference>
<dbReference type="InParanoid" id="A0A6L2PCF9"/>
<dbReference type="Gene3D" id="2.170.150.10">
    <property type="entry name" value="Metal Binding Protein, Guanine Nucleotide Exchange Factor, Chain A"/>
    <property type="match status" value="1"/>
</dbReference>
<comment type="caution">
    <text evidence="4">The sequence shown here is derived from an EMBL/GenBank/DDBJ whole genome shotgun (WGS) entry which is preliminary data.</text>
</comment>
<dbReference type="FunFam" id="2.170.150.10:FF:000005">
    <property type="entry name" value="Guanine nucleotide exchange factor MSS4"/>
    <property type="match status" value="1"/>
</dbReference>
<dbReference type="InterPro" id="IPR007515">
    <property type="entry name" value="Mss4"/>
</dbReference>
<reference evidence="5" key="1">
    <citation type="submission" date="2020-01" db="EMBL/GenBank/DDBJ databases">
        <title>Draft genome sequence of the Termite Coptotermes fromosanus.</title>
        <authorList>
            <person name="Itakura S."/>
            <person name="Yosikawa Y."/>
            <person name="Umezawa K."/>
        </authorList>
    </citation>
    <scope>NUCLEOTIDE SEQUENCE [LARGE SCALE GENOMIC DNA]</scope>
</reference>
<dbReference type="OrthoDB" id="30840at2759"/>
<evidence type="ECO:0000256" key="2">
    <source>
        <dbReference type="ARBA" id="ARBA00022658"/>
    </source>
</evidence>
<dbReference type="PANTHER" id="PTHR13276">
    <property type="entry name" value="GUANINE NUCLEOTIDE EXCHANGE FACTOR MSS4"/>
    <property type="match status" value="1"/>
</dbReference>
<keyword evidence="2" id="KW-0344">Guanine-nucleotide releasing factor</keyword>
<name>A0A6L2PCF9_COPFO</name>